<feature type="compositionally biased region" description="Low complexity" evidence="14">
    <location>
        <begin position="422"/>
        <end position="440"/>
    </location>
</feature>
<dbReference type="FunFam" id="3.30.1490.20:FF:000015">
    <property type="entry name" value="N5-carboxyaminoimidazole ribonucleotide synthase"/>
    <property type="match status" value="1"/>
</dbReference>
<evidence type="ECO:0000256" key="3">
    <source>
        <dbReference type="ARBA" id="ARBA00004747"/>
    </source>
</evidence>
<dbReference type="Gene3D" id="3.40.50.1970">
    <property type="match status" value="1"/>
</dbReference>
<sequence length="826" mass="87942">MEASSSASAAALAEGKTKLILPTSDPRQVLVLSKDSITAGNGLKRDVIEGKGRLSNETTCGVFRLLQLSGLPTHFLGQEGPDSFRALSCRMVPVEVIVRRLATGSFLKTHPQYKEGDVLFPLVVEFTMKSDEQGDPLITEEEMVANGVADWARVETMKSLARRAFLILEKAWKRLNVTLVDFKVEFGVSQAGDLVLADVIDNDSWRLWPNGEKRLMKDKQVYRNMPIPGPGQATAEQKRVVLDNYAWVAEGARKLIDSIASAQPKSGPLVGVIMGSQSDWATMQHATGLLEELGVAYETKIVSAHRTPARLCAYARSAKQRGLKVIIAGAGGAAHLPGMTASMTPLPVLGVPVKTSTLSGQDSLLSIVQMPRGIPVGTLAIGDAGAANAAILAASILAAHPEYADVAQALDHFRSKQTLAVAEEPTTTTTTASSSSSPAETPAALAKLAAPKLAAQPGPAFLPPGSVIGVVGGGQLARMIGTAAACLGYRMHVFCPDADSPAFHVADEVTVADYLDLTALDSFASAVGVVTYEFENVPLECVQHLATWRPTCQHRFREKTFVNDVCGAGTTTAFARASSLEELRQAVEQVGLPAVLKTTQGGYDGKGQVKIAAPEDVEKAWAAVGGGSVECVVEAWVEFECELSVIVARRSLPSGASAEGAVELFPVAQNEHEHHILRRSTIPPPAPLSDGVRQQIHHIATSLATALDLSGLVCIEMFLVNKDGQQKILVNELAPRPHNSGHWTIEGCTTSQFEQLVRAICGLPLAQTRVVPGVDKVVMTNLIGHEADDALALLATNPNAHLHLYGKRLPRAGRKMGHVTTLHYSS</sequence>
<dbReference type="Proteomes" id="UP000011083">
    <property type="component" value="Unassembled WGS sequence"/>
</dbReference>
<evidence type="ECO:0000256" key="10">
    <source>
        <dbReference type="ARBA" id="ARBA00022840"/>
    </source>
</evidence>
<keyword evidence="12" id="KW-0511">Multifunctional enzyme</keyword>
<organism evidence="16 17">
    <name type="scientific">Acanthamoeba castellanii (strain ATCC 30010 / Neff)</name>
    <dbReference type="NCBI Taxonomy" id="1257118"/>
    <lineage>
        <taxon>Eukaryota</taxon>
        <taxon>Amoebozoa</taxon>
        <taxon>Discosea</taxon>
        <taxon>Longamoebia</taxon>
        <taxon>Centramoebida</taxon>
        <taxon>Acanthamoebidae</taxon>
        <taxon>Acanthamoeba</taxon>
    </lineage>
</organism>
<dbReference type="SUPFAM" id="SSF56059">
    <property type="entry name" value="Glutathione synthetase ATP-binding domain-like"/>
    <property type="match status" value="1"/>
</dbReference>
<evidence type="ECO:0000256" key="1">
    <source>
        <dbReference type="ARBA" id="ARBA00001244"/>
    </source>
</evidence>
<dbReference type="OMA" id="WTIEGCV"/>
<dbReference type="GO" id="GO:0004639">
    <property type="term" value="F:phosphoribosylaminoimidazolesuccinocarboxamide synthase activity"/>
    <property type="evidence" value="ECO:0007669"/>
    <property type="project" value="InterPro"/>
</dbReference>
<dbReference type="HAMAP" id="MF_01928">
    <property type="entry name" value="PurK"/>
    <property type="match status" value="1"/>
</dbReference>
<dbReference type="KEGG" id="acan:ACA1_106300"/>
<feature type="domain" description="ATP-grasp" evidence="15">
    <location>
        <begin position="558"/>
        <end position="761"/>
    </location>
</feature>
<dbReference type="Gene3D" id="3.30.1490.20">
    <property type="entry name" value="ATP-grasp fold, A domain"/>
    <property type="match status" value="1"/>
</dbReference>
<comment type="pathway">
    <text evidence="3">Purine metabolism; IMP biosynthesis via de novo pathway; 5-amino-1-(5-phospho-D-ribosyl)imidazole-4-carboxylate from 5-amino-1-(5-phospho-D-ribosyl)imidazole (carboxylase route): step 1/1.</text>
</comment>
<dbReference type="Pfam" id="PF01259">
    <property type="entry name" value="SAICAR_synt"/>
    <property type="match status" value="1"/>
</dbReference>
<evidence type="ECO:0000256" key="2">
    <source>
        <dbReference type="ARBA" id="ARBA00004672"/>
    </source>
</evidence>
<name>L8GN82_ACACF</name>
<dbReference type="GeneID" id="14914883"/>
<comment type="similarity">
    <text evidence="4">In the C-terminal section; belongs to the AIR carboxylase family. Class I subfamily.</text>
</comment>
<evidence type="ECO:0000256" key="13">
    <source>
        <dbReference type="PROSITE-ProRule" id="PRU00409"/>
    </source>
</evidence>
<dbReference type="GO" id="GO:0046872">
    <property type="term" value="F:metal ion binding"/>
    <property type="evidence" value="ECO:0007669"/>
    <property type="project" value="InterPro"/>
</dbReference>
<comment type="similarity">
    <text evidence="5">In the N-terminal section; belongs to the SAICAR synthetase family.</text>
</comment>
<dbReference type="NCBIfam" id="NF004676">
    <property type="entry name" value="PRK06019.1-2"/>
    <property type="match status" value="1"/>
</dbReference>
<dbReference type="SUPFAM" id="SSF52440">
    <property type="entry name" value="PreATP-grasp domain"/>
    <property type="match status" value="1"/>
</dbReference>
<accession>L8GN82</accession>
<keyword evidence="10 13" id="KW-0067">ATP-binding</keyword>
<evidence type="ECO:0000256" key="7">
    <source>
        <dbReference type="ARBA" id="ARBA00022741"/>
    </source>
</evidence>
<evidence type="ECO:0000256" key="12">
    <source>
        <dbReference type="ARBA" id="ARBA00023268"/>
    </source>
</evidence>
<dbReference type="Pfam" id="PF17769">
    <property type="entry name" value="PurK_C"/>
    <property type="match status" value="1"/>
</dbReference>
<dbReference type="STRING" id="1257118.L8GN82"/>
<evidence type="ECO:0000259" key="15">
    <source>
        <dbReference type="PROSITE" id="PS50975"/>
    </source>
</evidence>
<keyword evidence="7 13" id="KW-0547">Nucleotide-binding</keyword>
<dbReference type="GO" id="GO:0005829">
    <property type="term" value="C:cytosol"/>
    <property type="evidence" value="ECO:0007669"/>
    <property type="project" value="TreeGrafter"/>
</dbReference>
<dbReference type="InterPro" id="IPR013815">
    <property type="entry name" value="ATP_grasp_subdomain_1"/>
</dbReference>
<dbReference type="InterPro" id="IPR011761">
    <property type="entry name" value="ATP-grasp"/>
</dbReference>
<dbReference type="SUPFAM" id="SSF51246">
    <property type="entry name" value="Rudiment single hybrid motif"/>
    <property type="match status" value="1"/>
</dbReference>
<evidence type="ECO:0000256" key="5">
    <source>
        <dbReference type="ARBA" id="ARBA00011020"/>
    </source>
</evidence>
<comment type="catalytic activity">
    <reaction evidence="1">
        <text>5-amino-1-(5-phospho-D-ribosyl)imidazole-4-carboxylate + H(+) = 5-amino-1-(5-phospho-beta-D-ribosyl)imidazole + CO2</text>
        <dbReference type="Rhea" id="RHEA:10792"/>
        <dbReference type="ChEBI" id="CHEBI:15378"/>
        <dbReference type="ChEBI" id="CHEBI:16526"/>
        <dbReference type="ChEBI" id="CHEBI:77657"/>
        <dbReference type="ChEBI" id="CHEBI:137981"/>
        <dbReference type="EC" id="4.1.1.21"/>
    </reaction>
</comment>
<dbReference type="InterPro" id="IPR003135">
    <property type="entry name" value="ATP-grasp_carboxylate-amine"/>
</dbReference>
<reference evidence="16 17" key="1">
    <citation type="journal article" date="2013" name="Genome Biol.">
        <title>Genome of Acanthamoeba castellanii highlights extensive lateral gene transfer and early evolution of tyrosine kinase signaling.</title>
        <authorList>
            <person name="Clarke M."/>
            <person name="Lohan A.J."/>
            <person name="Liu B."/>
            <person name="Lagkouvardos I."/>
            <person name="Roy S."/>
            <person name="Zafar N."/>
            <person name="Bertelli C."/>
            <person name="Schilde C."/>
            <person name="Kianianmomeni A."/>
            <person name="Burglin T.R."/>
            <person name="Frech C."/>
            <person name="Turcotte B."/>
            <person name="Kopec K.O."/>
            <person name="Synnott J.M."/>
            <person name="Choo C."/>
            <person name="Paponov I."/>
            <person name="Finkler A."/>
            <person name="Soon Heng Tan C."/>
            <person name="Hutchins A.P."/>
            <person name="Weinmeier T."/>
            <person name="Rattei T."/>
            <person name="Chu J.S."/>
            <person name="Gimenez G."/>
            <person name="Irimia M."/>
            <person name="Rigden D.J."/>
            <person name="Fitzpatrick D.A."/>
            <person name="Lorenzo-Morales J."/>
            <person name="Bateman A."/>
            <person name="Chiu C.H."/>
            <person name="Tang P."/>
            <person name="Hegemann P."/>
            <person name="Fromm H."/>
            <person name="Raoult D."/>
            <person name="Greub G."/>
            <person name="Miranda-Saavedra D."/>
            <person name="Chen N."/>
            <person name="Nash P."/>
            <person name="Ginger M.L."/>
            <person name="Horn M."/>
            <person name="Schaap P."/>
            <person name="Caler L."/>
            <person name="Loftus B."/>
        </authorList>
    </citation>
    <scope>NUCLEOTIDE SEQUENCE [LARGE SCALE GENOMIC DNA]</scope>
    <source>
        <strain evidence="16 17">Neff</strain>
    </source>
</reference>
<evidence type="ECO:0000256" key="14">
    <source>
        <dbReference type="SAM" id="MobiDB-lite"/>
    </source>
</evidence>
<dbReference type="Gene3D" id="3.30.200.20">
    <property type="entry name" value="Phosphorylase Kinase, domain 1"/>
    <property type="match status" value="1"/>
</dbReference>
<dbReference type="SMART" id="SM01001">
    <property type="entry name" value="AIRC"/>
    <property type="match status" value="1"/>
</dbReference>
<dbReference type="OrthoDB" id="15425at2759"/>
<evidence type="ECO:0000256" key="11">
    <source>
        <dbReference type="ARBA" id="ARBA00023239"/>
    </source>
</evidence>
<dbReference type="Pfam" id="PF00731">
    <property type="entry name" value="AIRC"/>
    <property type="match status" value="1"/>
</dbReference>
<dbReference type="NCBIfam" id="NF004679">
    <property type="entry name" value="PRK06019.1-5"/>
    <property type="match status" value="1"/>
</dbReference>
<feature type="region of interest" description="Disordered" evidence="14">
    <location>
        <begin position="420"/>
        <end position="440"/>
    </location>
</feature>
<dbReference type="InterPro" id="IPR000031">
    <property type="entry name" value="PurE_dom"/>
</dbReference>
<evidence type="ECO:0000256" key="4">
    <source>
        <dbReference type="ARBA" id="ARBA00006114"/>
    </source>
</evidence>
<dbReference type="PROSITE" id="PS01057">
    <property type="entry name" value="SAICAR_SYNTHETASE_1"/>
    <property type="match status" value="1"/>
</dbReference>
<dbReference type="VEuPathDB" id="AmoebaDB:ACA1_106300"/>
<dbReference type="Gene3D" id="3.30.470.20">
    <property type="entry name" value="ATP-grasp fold, B domain"/>
    <property type="match status" value="2"/>
</dbReference>
<dbReference type="InterPro" id="IPR028923">
    <property type="entry name" value="SAICAR_synt/ADE2_N"/>
</dbReference>
<dbReference type="InterPro" id="IPR005875">
    <property type="entry name" value="PurK"/>
</dbReference>
<dbReference type="AlphaFoldDB" id="L8GN82"/>
<dbReference type="SUPFAM" id="SSF56104">
    <property type="entry name" value="SAICAR synthase-like"/>
    <property type="match status" value="1"/>
</dbReference>
<keyword evidence="6" id="KW-0436">Ligase</keyword>
<dbReference type="NCBIfam" id="TIGR01161">
    <property type="entry name" value="purK"/>
    <property type="match status" value="1"/>
</dbReference>
<dbReference type="GO" id="GO:0006189">
    <property type="term" value="P:'de novo' IMP biosynthetic process"/>
    <property type="evidence" value="ECO:0007669"/>
    <property type="project" value="UniProtKB-UniPathway"/>
</dbReference>
<dbReference type="PROSITE" id="PS50975">
    <property type="entry name" value="ATP_GRASP"/>
    <property type="match status" value="1"/>
</dbReference>
<dbReference type="PANTHER" id="PTHR11609">
    <property type="entry name" value="PURINE BIOSYNTHESIS PROTEIN 6/7, PUR6/7"/>
    <property type="match status" value="1"/>
</dbReference>
<evidence type="ECO:0000313" key="17">
    <source>
        <dbReference type="Proteomes" id="UP000011083"/>
    </source>
</evidence>
<protein>
    <submittedName>
        <fullName evidence="16">Phosphoribosylaminoimidazole carboxylase, ATPase subunit</fullName>
    </submittedName>
</protein>
<dbReference type="InterPro" id="IPR054350">
    <property type="entry name" value="PurT/PurK_preATP-grasp"/>
</dbReference>
<dbReference type="Pfam" id="PF22660">
    <property type="entry name" value="RS_preATP-grasp-like"/>
    <property type="match status" value="1"/>
</dbReference>
<dbReference type="GO" id="GO:0004638">
    <property type="term" value="F:phosphoribosylaminoimidazole carboxylase activity"/>
    <property type="evidence" value="ECO:0007669"/>
    <property type="project" value="UniProtKB-EC"/>
</dbReference>
<keyword evidence="9" id="KW-0210">Decarboxylase</keyword>
<dbReference type="InterPro" id="IPR018236">
    <property type="entry name" value="SAICAR_synthetase_CS"/>
</dbReference>
<keyword evidence="11" id="KW-0456">Lyase</keyword>
<evidence type="ECO:0000256" key="6">
    <source>
        <dbReference type="ARBA" id="ARBA00022598"/>
    </source>
</evidence>
<dbReference type="GO" id="GO:0005524">
    <property type="term" value="F:ATP binding"/>
    <property type="evidence" value="ECO:0007669"/>
    <property type="project" value="UniProtKB-UniRule"/>
</dbReference>
<dbReference type="InterPro" id="IPR040686">
    <property type="entry name" value="PurK_C"/>
</dbReference>
<dbReference type="UniPathway" id="UPA00074">
    <property type="reaction ID" value="UER00130"/>
</dbReference>
<keyword evidence="8" id="KW-0658">Purine biosynthesis</keyword>
<dbReference type="InterPro" id="IPR033747">
    <property type="entry name" value="PurE_ClassI"/>
</dbReference>
<evidence type="ECO:0000313" key="16">
    <source>
        <dbReference type="EMBL" id="ELR14289.1"/>
    </source>
</evidence>
<keyword evidence="17" id="KW-1185">Reference proteome</keyword>
<dbReference type="HAMAP" id="MF_01929">
    <property type="entry name" value="PurE_classI"/>
    <property type="match status" value="1"/>
</dbReference>
<gene>
    <name evidence="16" type="ORF">ACA1_106300</name>
</gene>
<dbReference type="InterPro" id="IPR016185">
    <property type="entry name" value="PreATP-grasp_dom_sf"/>
</dbReference>
<proteinExistence type="inferred from homology"/>
<dbReference type="RefSeq" id="XP_004336302.1">
    <property type="nucleotide sequence ID" value="XM_004336254.1"/>
</dbReference>
<dbReference type="InterPro" id="IPR011054">
    <property type="entry name" value="Rudment_hybrid_motif"/>
</dbReference>
<dbReference type="EMBL" id="KB008060">
    <property type="protein sequence ID" value="ELR14289.1"/>
    <property type="molecule type" value="Genomic_DNA"/>
</dbReference>
<dbReference type="SUPFAM" id="SSF52255">
    <property type="entry name" value="N5-CAIR mutase (phosphoribosylaminoimidazole carboxylase, PurE)"/>
    <property type="match status" value="1"/>
</dbReference>
<comment type="pathway">
    <text evidence="2">Purine metabolism; IMP biosynthesis via de novo pathway; 5-amino-1-(5-phospho-D-ribosyl)imidazole-4-carboxamide from 5-amino-1-(5-phospho-D-ribosyl)imidazole-4-carboxylate: step 1/2.</text>
</comment>
<evidence type="ECO:0000256" key="8">
    <source>
        <dbReference type="ARBA" id="ARBA00022755"/>
    </source>
</evidence>
<dbReference type="FunFam" id="3.30.470.20:FF:000020">
    <property type="entry name" value="Probable multifunctional protein ADE2"/>
    <property type="match status" value="1"/>
</dbReference>
<evidence type="ECO:0000256" key="9">
    <source>
        <dbReference type="ARBA" id="ARBA00022793"/>
    </source>
</evidence>
<dbReference type="NCBIfam" id="TIGR01162">
    <property type="entry name" value="purE"/>
    <property type="match status" value="1"/>
</dbReference>
<dbReference type="PANTHER" id="PTHR11609:SF5">
    <property type="entry name" value="PHOSPHORIBOSYLAMINOIMIDAZOLE CARBOXYLASE"/>
    <property type="match status" value="1"/>
</dbReference>
<dbReference type="Gene3D" id="3.40.50.20">
    <property type="match status" value="1"/>
</dbReference>
<dbReference type="Pfam" id="PF02222">
    <property type="entry name" value="ATP-grasp"/>
    <property type="match status" value="1"/>
</dbReference>
<dbReference type="HAMAP" id="MF_00137">
    <property type="entry name" value="SAICAR_synth"/>
    <property type="match status" value="1"/>
</dbReference>